<evidence type="ECO:0000256" key="4">
    <source>
        <dbReference type="ARBA" id="ARBA00022989"/>
    </source>
</evidence>
<dbReference type="AlphaFoldDB" id="A0A143BLQ2"/>
<evidence type="ECO:0000313" key="8">
    <source>
        <dbReference type="Proteomes" id="UP000076404"/>
    </source>
</evidence>
<dbReference type="RefSeq" id="WP_026849512.1">
    <property type="nucleotide sequence ID" value="NZ_CP011454.1"/>
</dbReference>
<comment type="subcellular location">
    <subcellularLocation>
        <location evidence="1">Membrane</location>
        <topology evidence="1">Multi-pass membrane protein</topology>
    </subcellularLocation>
</comment>
<feature type="transmembrane region" description="Helical" evidence="6">
    <location>
        <begin position="310"/>
        <end position="335"/>
    </location>
</feature>
<dbReference type="Proteomes" id="UP000076404">
    <property type="component" value="Chromosome"/>
</dbReference>
<dbReference type="eggNOG" id="COG0531">
    <property type="taxonomic scope" value="Bacteria"/>
</dbReference>
<feature type="transmembrane region" description="Helical" evidence="6">
    <location>
        <begin position="32"/>
        <end position="57"/>
    </location>
</feature>
<protein>
    <submittedName>
        <fullName evidence="7">Amino acid permease</fullName>
    </submittedName>
</protein>
<feature type="transmembrane region" description="Helical" evidence="6">
    <location>
        <begin position="228"/>
        <end position="250"/>
    </location>
</feature>
<evidence type="ECO:0000256" key="3">
    <source>
        <dbReference type="ARBA" id="ARBA00022692"/>
    </source>
</evidence>
<feature type="transmembrane region" description="Helical" evidence="6">
    <location>
        <begin position="465"/>
        <end position="483"/>
    </location>
</feature>
<reference evidence="7 8" key="1">
    <citation type="journal article" date="2014" name="Proc. Natl. Acad. Sci. U.S.A.">
        <title>Functional type 2 photosynthetic reaction centers found in the rare bacterial phylum Gemmatimonadetes.</title>
        <authorList>
            <person name="Zeng Y."/>
            <person name="Feng F."/>
            <person name="Medova H."/>
            <person name="Dean J."/>
            <person name="Koblizek M."/>
        </authorList>
    </citation>
    <scope>NUCLEOTIDE SEQUENCE [LARGE SCALE GENOMIC DNA]</scope>
    <source>
        <strain evidence="7 8">AP64</strain>
    </source>
</reference>
<organism evidence="7 8">
    <name type="scientific">Gemmatimonas phototrophica</name>
    <dbReference type="NCBI Taxonomy" id="1379270"/>
    <lineage>
        <taxon>Bacteria</taxon>
        <taxon>Pseudomonadati</taxon>
        <taxon>Gemmatimonadota</taxon>
        <taxon>Gemmatimonadia</taxon>
        <taxon>Gemmatimonadales</taxon>
        <taxon>Gemmatimonadaceae</taxon>
        <taxon>Gemmatimonas</taxon>
    </lineage>
</organism>
<feature type="transmembrane region" description="Helical" evidence="6">
    <location>
        <begin position="432"/>
        <end position="453"/>
    </location>
</feature>
<evidence type="ECO:0000256" key="6">
    <source>
        <dbReference type="SAM" id="Phobius"/>
    </source>
</evidence>
<dbReference type="InterPro" id="IPR002293">
    <property type="entry name" value="AA/rel_permease1"/>
</dbReference>
<keyword evidence="8" id="KW-1185">Reference proteome</keyword>
<keyword evidence="3 6" id="KW-0812">Transmembrane</keyword>
<dbReference type="STRING" id="1379270.GEMMAAP_12370"/>
<feature type="transmembrane region" description="Helical" evidence="6">
    <location>
        <begin position="489"/>
        <end position="507"/>
    </location>
</feature>
<dbReference type="Pfam" id="PF13520">
    <property type="entry name" value="AA_permease_2"/>
    <property type="match status" value="1"/>
</dbReference>
<dbReference type="KEGG" id="gph:GEMMAAP_12370"/>
<proteinExistence type="predicted"/>
<dbReference type="OrthoDB" id="9762947at2"/>
<dbReference type="PANTHER" id="PTHR43243">
    <property type="entry name" value="INNER MEMBRANE TRANSPORTER YGJI-RELATED"/>
    <property type="match status" value="1"/>
</dbReference>
<dbReference type="PIRSF" id="PIRSF006060">
    <property type="entry name" value="AA_transporter"/>
    <property type="match status" value="1"/>
</dbReference>
<keyword evidence="2" id="KW-0813">Transport</keyword>
<dbReference type="PANTHER" id="PTHR43243:SF4">
    <property type="entry name" value="CATIONIC AMINO ACID TRANSPORTER 4"/>
    <property type="match status" value="1"/>
</dbReference>
<name>A0A143BLQ2_9BACT</name>
<feature type="transmembrane region" description="Helical" evidence="6">
    <location>
        <begin position="270"/>
        <end position="289"/>
    </location>
</feature>
<evidence type="ECO:0000313" key="7">
    <source>
        <dbReference type="EMBL" id="AMW05384.1"/>
    </source>
</evidence>
<reference evidence="7 8" key="2">
    <citation type="journal article" date="2016" name="Environ. Microbiol. Rep.">
        <title>Metagenomic evidence for the presence of phototrophic Gemmatimonadetes bacteria in diverse environments.</title>
        <authorList>
            <person name="Zeng Y."/>
            <person name="Baumbach J."/>
            <person name="Barbosa E.G."/>
            <person name="Azevedo V."/>
            <person name="Zhang C."/>
            <person name="Koblizek M."/>
        </authorList>
    </citation>
    <scope>NUCLEOTIDE SEQUENCE [LARGE SCALE GENOMIC DNA]</scope>
    <source>
        <strain evidence="7 8">AP64</strain>
    </source>
</reference>
<dbReference type="Gene3D" id="1.20.1740.10">
    <property type="entry name" value="Amino acid/polyamine transporter I"/>
    <property type="match status" value="1"/>
</dbReference>
<dbReference type="EMBL" id="CP011454">
    <property type="protein sequence ID" value="AMW05384.1"/>
    <property type="molecule type" value="Genomic_DNA"/>
</dbReference>
<sequence length="522" mass="54944">MGIWSKKSITALRAEAESSEGGLKRTLGALNLTMLGIGAIIGAGIFVLTGTAAANFAGPGVSLSFVLAGLACLFAGLCYAEFASMIPIAGSAYTYSYATMGEGVAWFIGWNLVLEYLFAASTVAVGWSGYFSAMLNEAGVHVPAAFASAPLTVINGHEVVRAFTCVDGTGTTLVDALTKAAYATREACTAAGGSPVEGLINLPAVALILALTFLLVRGVQESATFNNIVVAIKMIIVLLVIGFGFMYVNPENWTPFIPEMVTNPDGSTKYGMSGVLRAAPVVFFSYIGFDAVSTAAQEAKNPQRDLPIGMIASLLICTVLYILMSLVMTGLAPYTALGVPHPVSAALEAVPQLKWLEYLVNIGAVAGLSSVVLVMLMGQPRIFYTMSRDGLLPKVFAKVHPVYQTPAASTWIVGIIAIIIAGFFPLGLLGELVSGGTLAAFATVCIGVWVLRVRSPELERPFKTPLVPLVPLLGAGATLYMMYQLPGLTWALLGVWTAIGMTTYFVYGMRNSTIGKQEAGKR</sequence>
<dbReference type="GO" id="GO:0015171">
    <property type="term" value="F:amino acid transmembrane transporter activity"/>
    <property type="evidence" value="ECO:0007669"/>
    <property type="project" value="TreeGrafter"/>
</dbReference>
<evidence type="ECO:0000256" key="5">
    <source>
        <dbReference type="ARBA" id="ARBA00023136"/>
    </source>
</evidence>
<feature type="transmembrane region" description="Helical" evidence="6">
    <location>
        <begin position="408"/>
        <end position="426"/>
    </location>
</feature>
<evidence type="ECO:0000256" key="1">
    <source>
        <dbReference type="ARBA" id="ARBA00004141"/>
    </source>
</evidence>
<feature type="transmembrane region" description="Helical" evidence="6">
    <location>
        <begin position="103"/>
        <end position="127"/>
    </location>
</feature>
<keyword evidence="4 6" id="KW-1133">Transmembrane helix</keyword>
<dbReference type="GO" id="GO:0016020">
    <property type="term" value="C:membrane"/>
    <property type="evidence" value="ECO:0007669"/>
    <property type="project" value="UniProtKB-SubCell"/>
</dbReference>
<accession>A0A143BLQ2</accession>
<feature type="transmembrane region" description="Helical" evidence="6">
    <location>
        <begin position="63"/>
        <end position="82"/>
    </location>
</feature>
<feature type="transmembrane region" description="Helical" evidence="6">
    <location>
        <begin position="355"/>
        <end position="378"/>
    </location>
</feature>
<gene>
    <name evidence="7" type="ORF">GEMMAAP_12370</name>
</gene>
<evidence type="ECO:0000256" key="2">
    <source>
        <dbReference type="ARBA" id="ARBA00022448"/>
    </source>
</evidence>
<keyword evidence="5 6" id="KW-0472">Membrane</keyword>
<feature type="transmembrane region" description="Helical" evidence="6">
    <location>
        <begin position="199"/>
        <end position="216"/>
    </location>
</feature>